<dbReference type="EMBL" id="JAVAMP010000018">
    <property type="protein sequence ID" value="MDP5276731.1"/>
    <property type="molecule type" value="Genomic_DNA"/>
</dbReference>
<gene>
    <name evidence="3" type="ORF">Q5Y73_21800</name>
</gene>
<keyword evidence="4" id="KW-1185">Reference proteome</keyword>
<comment type="caution">
    <text evidence="3">The sequence shown here is derived from an EMBL/GenBank/DDBJ whole genome shotgun (WGS) entry which is preliminary data.</text>
</comment>
<dbReference type="PROSITE" id="PS51257">
    <property type="entry name" value="PROKAR_LIPOPROTEIN"/>
    <property type="match status" value="1"/>
</dbReference>
<evidence type="ECO:0000313" key="4">
    <source>
        <dbReference type="Proteomes" id="UP001231941"/>
    </source>
</evidence>
<dbReference type="RefSeq" id="WP_305994039.1">
    <property type="nucleotide sequence ID" value="NZ_JAVAMP010000018.1"/>
</dbReference>
<reference evidence="3 4" key="1">
    <citation type="submission" date="2023-08" db="EMBL/GenBank/DDBJ databases">
        <authorList>
            <person name="Park J.-S."/>
        </authorList>
    </citation>
    <scope>NUCLEOTIDE SEQUENCE [LARGE SCALE GENOMIC DNA]</scope>
    <source>
        <strain evidence="3 4">2205SS18-9</strain>
    </source>
</reference>
<organism evidence="3 4">
    <name type="scientific">Chengkuizengella axinellae</name>
    <dbReference type="NCBI Taxonomy" id="3064388"/>
    <lineage>
        <taxon>Bacteria</taxon>
        <taxon>Bacillati</taxon>
        <taxon>Bacillota</taxon>
        <taxon>Bacilli</taxon>
        <taxon>Bacillales</taxon>
        <taxon>Paenibacillaceae</taxon>
        <taxon>Chengkuizengella</taxon>
    </lineage>
</organism>
<protein>
    <submittedName>
        <fullName evidence="3">Toast rack family protein</fullName>
    </submittedName>
</protein>
<accession>A0ABT9J531</accession>
<proteinExistence type="predicted"/>
<keyword evidence="1" id="KW-0732">Signal</keyword>
<feature type="domain" description="DUF2154" evidence="2">
    <location>
        <begin position="45"/>
        <end position="134"/>
    </location>
</feature>
<feature type="chain" id="PRO_5045723718" evidence="1">
    <location>
        <begin position="18"/>
        <end position="244"/>
    </location>
</feature>
<evidence type="ECO:0000313" key="3">
    <source>
        <dbReference type="EMBL" id="MDP5276731.1"/>
    </source>
</evidence>
<sequence>MKKKFLGMMLVFLLVLAGCSNEVVEHFTVHSNLEKESITIEKDQSTALDISLQISLGELQVSKGATEWIDGSIEYNVKKLEPEVTYELTQNRGQVEIKQNEGDFGFRNIGGVENSWDFKLTNEIPLDLKVMAGVSETKLDLKGLQIQNLEVETGVGEVTIDMSGEWEEGFNANFKTGLGSSTIILPSDIGVIIKTEKGIVATDFIKLKSLGNGVYVNDAYDASESDHIKINAELGMGEVMFKVK</sequence>
<dbReference type="Pfam" id="PF17115">
    <property type="entry name" value="Toast_rack_N"/>
    <property type="match status" value="1"/>
</dbReference>
<feature type="signal peptide" evidence="1">
    <location>
        <begin position="1"/>
        <end position="17"/>
    </location>
</feature>
<name>A0ABT9J531_9BACL</name>
<dbReference type="Proteomes" id="UP001231941">
    <property type="component" value="Unassembled WGS sequence"/>
</dbReference>
<evidence type="ECO:0000259" key="2">
    <source>
        <dbReference type="Pfam" id="PF17115"/>
    </source>
</evidence>
<evidence type="ECO:0000256" key="1">
    <source>
        <dbReference type="SAM" id="SignalP"/>
    </source>
</evidence>
<dbReference type="InterPro" id="IPR031346">
    <property type="entry name" value="DUF2154_N"/>
</dbReference>